<comment type="caution">
    <text evidence="2">The sequence shown here is derived from an EMBL/GenBank/DDBJ whole genome shotgun (WGS) entry which is preliminary data.</text>
</comment>
<sequence>SEQDFLDALVGPAGQDGADGTSVTVTDNGNGTVTVSDGTTDVVVSDGADGVDGTDGLTPEIGTNNHWVIGGVDTGIVAGGQNGDSAYEEWLAAGNSGSEQDFLDA</sequence>
<organism evidence="2 3">
    <name type="scientific">Winogradskyella marina</name>
    <dbReference type="NCBI Taxonomy" id="2785530"/>
    <lineage>
        <taxon>Bacteria</taxon>
        <taxon>Pseudomonadati</taxon>
        <taxon>Bacteroidota</taxon>
        <taxon>Flavobacteriia</taxon>
        <taxon>Flavobacteriales</taxon>
        <taxon>Flavobacteriaceae</taxon>
        <taxon>Winogradskyella</taxon>
    </lineage>
</organism>
<feature type="non-terminal residue" evidence="2">
    <location>
        <position position="105"/>
    </location>
</feature>
<evidence type="ECO:0008006" key="4">
    <source>
        <dbReference type="Google" id="ProtNLM"/>
    </source>
</evidence>
<feature type="non-terminal residue" evidence="2">
    <location>
        <position position="1"/>
    </location>
</feature>
<dbReference type="Proteomes" id="UP000611215">
    <property type="component" value="Unassembled WGS sequence"/>
</dbReference>
<dbReference type="EMBL" id="JADOET010000074">
    <property type="protein sequence ID" value="MBF8151642.1"/>
    <property type="molecule type" value="Genomic_DNA"/>
</dbReference>
<feature type="region of interest" description="Disordered" evidence="1">
    <location>
        <begin position="1"/>
        <end position="59"/>
    </location>
</feature>
<name>A0ABS0EMG4_9FLAO</name>
<evidence type="ECO:0000313" key="2">
    <source>
        <dbReference type="EMBL" id="MBF8151642.1"/>
    </source>
</evidence>
<protein>
    <recommendedName>
        <fullName evidence="4">Type I secretion protein</fullName>
    </recommendedName>
</protein>
<keyword evidence="3" id="KW-1185">Reference proteome</keyword>
<evidence type="ECO:0000313" key="3">
    <source>
        <dbReference type="Proteomes" id="UP000611215"/>
    </source>
</evidence>
<feature type="compositionally biased region" description="Low complexity" evidence="1">
    <location>
        <begin position="20"/>
        <end position="48"/>
    </location>
</feature>
<reference evidence="2 3" key="1">
    <citation type="submission" date="2020-11" db="EMBL/GenBank/DDBJ databases">
        <title>Winogradskyella marina sp. nov., isolated from marine sediment.</title>
        <authorList>
            <person name="Bo J."/>
            <person name="Wang S."/>
            <person name="Song X."/>
            <person name="Du Z."/>
        </authorList>
    </citation>
    <scope>NUCLEOTIDE SEQUENCE [LARGE SCALE GENOMIC DNA]</scope>
    <source>
        <strain evidence="2 3">F6397</strain>
    </source>
</reference>
<proteinExistence type="predicted"/>
<evidence type="ECO:0000256" key="1">
    <source>
        <dbReference type="SAM" id="MobiDB-lite"/>
    </source>
</evidence>
<gene>
    <name evidence="2" type="ORF">ITJ86_17250</name>
</gene>
<accession>A0ABS0EMG4</accession>